<evidence type="ECO:0000313" key="2">
    <source>
        <dbReference type="EMBL" id="CAB4891488.1"/>
    </source>
</evidence>
<dbReference type="Pfam" id="PF15599">
    <property type="entry name" value="Imm63"/>
    <property type="match status" value="1"/>
</dbReference>
<gene>
    <name evidence="2" type="ORF">UFOPK3564_00010</name>
</gene>
<dbReference type="AlphaFoldDB" id="A0A6J7FCB2"/>
<sequence>MRRTTPDPELDALERRAHAIGERIGAPRAAYPPFGTRLDAGYPNVDRRDGAWVWEVHERGRLLEHRTTRDEDEILYWIFVDVTRWMGQEWARGRPSYAPDTRVTWAGRILELLADLEPRWLERFLREEDSWLSTVRWPDGPPDPYGGSWARRVRRRLRGPRSPPG</sequence>
<feature type="domain" description="Immunity protein 63" evidence="1">
    <location>
        <begin position="49"/>
        <end position="128"/>
    </location>
</feature>
<accession>A0A6J7FCB2</accession>
<name>A0A6J7FCB2_9ZZZZ</name>
<dbReference type="InterPro" id="IPR028952">
    <property type="entry name" value="Imm63"/>
</dbReference>
<proteinExistence type="predicted"/>
<organism evidence="2">
    <name type="scientific">freshwater metagenome</name>
    <dbReference type="NCBI Taxonomy" id="449393"/>
    <lineage>
        <taxon>unclassified sequences</taxon>
        <taxon>metagenomes</taxon>
        <taxon>ecological metagenomes</taxon>
    </lineage>
</organism>
<reference evidence="2" key="1">
    <citation type="submission" date="2020-05" db="EMBL/GenBank/DDBJ databases">
        <authorList>
            <person name="Chiriac C."/>
            <person name="Salcher M."/>
            <person name="Ghai R."/>
            <person name="Kavagutti S V."/>
        </authorList>
    </citation>
    <scope>NUCLEOTIDE SEQUENCE</scope>
</reference>
<protein>
    <submittedName>
        <fullName evidence="2">Unannotated protein</fullName>
    </submittedName>
</protein>
<evidence type="ECO:0000259" key="1">
    <source>
        <dbReference type="Pfam" id="PF15599"/>
    </source>
</evidence>
<dbReference type="EMBL" id="CAFBMK010000001">
    <property type="protein sequence ID" value="CAB4891488.1"/>
    <property type="molecule type" value="Genomic_DNA"/>
</dbReference>